<dbReference type="EMBL" id="OX365772">
    <property type="protein sequence ID" value="CAI4036989.1"/>
    <property type="molecule type" value="Genomic_DNA"/>
</dbReference>
<reference evidence="1" key="1">
    <citation type="submission" date="2022-10" db="EMBL/GenBank/DDBJ databases">
        <authorList>
            <person name="Byrne P K."/>
        </authorList>
    </citation>
    <scope>NUCLEOTIDE SEQUENCE</scope>
    <source>
        <strain evidence="1">IFO1815</strain>
    </source>
</reference>
<evidence type="ECO:0000313" key="1">
    <source>
        <dbReference type="EMBL" id="CAI4036989.1"/>
    </source>
</evidence>
<gene>
    <name evidence="1" type="primary">SMKI16G2870</name>
    <name evidence="1" type="ORF">SMKI_16G2870</name>
</gene>
<keyword evidence="2" id="KW-1185">Reference proteome</keyword>
<dbReference type="AlphaFoldDB" id="A0AA35IU60"/>
<accession>A0AA35IU60</accession>
<name>A0AA35IU60_SACMI</name>
<evidence type="ECO:0000313" key="2">
    <source>
        <dbReference type="Proteomes" id="UP001161438"/>
    </source>
</evidence>
<dbReference type="Proteomes" id="UP001161438">
    <property type="component" value="Chromosome 16"/>
</dbReference>
<dbReference type="GeneID" id="80921914"/>
<sequence>MGLPEISFLQKSCILVELKLFYQTLLPPKELYWNHRITTELSKFSSIKYARPTFAVNNGTFQRERPKLDLILASSDVQKLATVLFNLRAFIMSGKASQSTVTMSTGIQANKEEISYLEQKHSRLIDAWSGDTEAQDSPFLRLQPDSNLLFAKRPVRCVNTTEDEDVNVSNGEFFKLHYNQHERRNAALVDEYSQPPIKKGDGQYGPNLIHFKPSLYYTYSSLPASMKLWLDGLEDNQKTLMEINDKSAENLDILLHGFKGFPYRNS</sequence>
<evidence type="ECO:0008006" key="3">
    <source>
        <dbReference type="Google" id="ProtNLM"/>
    </source>
</evidence>
<proteinExistence type="predicted"/>
<dbReference type="RefSeq" id="XP_056080106.1">
    <property type="nucleotide sequence ID" value="XM_056226382.1"/>
</dbReference>
<organism evidence="1 2">
    <name type="scientific">Saccharomyces mikatae IFO 1815</name>
    <dbReference type="NCBI Taxonomy" id="226126"/>
    <lineage>
        <taxon>Eukaryota</taxon>
        <taxon>Fungi</taxon>
        <taxon>Dikarya</taxon>
        <taxon>Ascomycota</taxon>
        <taxon>Saccharomycotina</taxon>
        <taxon>Saccharomycetes</taxon>
        <taxon>Saccharomycetales</taxon>
        <taxon>Saccharomycetaceae</taxon>
        <taxon>Saccharomyces</taxon>
    </lineage>
</organism>
<protein>
    <recommendedName>
        <fullName evidence="3">Mss18p</fullName>
    </recommendedName>
</protein>